<reference evidence="1 2" key="1">
    <citation type="submission" date="2010-12" db="EMBL/GenBank/DDBJ databases">
        <authorList>
            <person name="Kropinski A.M."/>
            <person name="Krylov V."/>
            <person name="Pleteneva E."/>
            <person name="Shaburova O."/>
            <person name="Bourkaltseva M."/>
            <person name="Krylov S.V."/>
            <person name="Miroshnikov K."/>
        </authorList>
    </citation>
    <scope>NUCLEOTIDE SEQUENCE [LARGE SCALE GENOMIC DNA]</scope>
</reference>
<evidence type="ECO:0000313" key="1">
    <source>
        <dbReference type="EMBL" id="AEX55934.1"/>
    </source>
</evidence>
<keyword evidence="2" id="KW-1185">Reference proteome</keyword>
<evidence type="ECO:0000313" key="2">
    <source>
        <dbReference type="Proteomes" id="UP000007744"/>
    </source>
</evidence>
<name>H2BDG7_9CAUD</name>
<proteinExistence type="predicted"/>
<dbReference type="RefSeq" id="YP_005098266.1">
    <property type="nucleotide sequence ID" value="NC_016765.1"/>
</dbReference>
<dbReference type="GeneID" id="11605169"/>
<organism evidence="1 2">
    <name type="scientific">Pseudomonas phage PMG1</name>
    <dbReference type="NCBI Taxonomy" id="2992927"/>
    <lineage>
        <taxon>Viruses</taxon>
        <taxon>Duplodnaviria</taxon>
        <taxon>Heunggongvirae</taxon>
        <taxon>Uroviricota</taxon>
        <taxon>Caudoviricetes</taxon>
        <taxon>Detrevirus</taxon>
        <taxon>Detrevirus PMG1</taxon>
    </lineage>
</organism>
<protein>
    <submittedName>
        <fullName evidence="1">Uncharacterized protein</fullName>
    </submittedName>
</protein>
<gene>
    <name evidence="1" type="ORF">PMG1_00063</name>
</gene>
<dbReference type="KEGG" id="vg:11605169"/>
<dbReference type="Proteomes" id="UP000007744">
    <property type="component" value="Segment"/>
</dbReference>
<dbReference type="EMBL" id="HQ711985">
    <property type="protein sequence ID" value="AEX55934.1"/>
    <property type="molecule type" value="Genomic_DNA"/>
</dbReference>
<accession>H2BDG7</accession>
<sequence>MTKDEMRELFERELTIYKKKRHNHGEGEYTDFLTVCVFEGFCKGIEIGMKVKERTP</sequence>